<feature type="repeat" description="TPR" evidence="3">
    <location>
        <begin position="867"/>
        <end position="900"/>
    </location>
</feature>
<feature type="repeat" description="TPR" evidence="3">
    <location>
        <begin position="573"/>
        <end position="606"/>
    </location>
</feature>
<feature type="repeat" description="TPR" evidence="3">
    <location>
        <begin position="783"/>
        <end position="816"/>
    </location>
</feature>
<evidence type="ECO:0000313" key="4">
    <source>
        <dbReference type="EMBL" id="PZW24096.1"/>
    </source>
</evidence>
<sequence length="929" mass="104662">MDEHLSGMNQYISGSLNAITQGGGQASVNITNVIPPNMEPDAATLHAARQKLEELPLDTIPPPAPDLIPASSHMPLLRNQLFTGREDELRELARCLKGEHAVAISYRGVAATTGIGGIGKTQLASEFVYRYGAYFAGGVFWLDCSKAENMSTEVLQCKGALPPAAAALCASLPPSEQVEWVRRAWQTALPRLLIFDNCEDEAILEQWKPNSGGCRILITCRKQEWSAGLGIITVPIAELPRAESIELLRKYSTNLTEAAANQIAEELGDHPLALSLAGHYLHMYRHIITPEQYVQKLRQQTLAHASLQGRGAERSLTRHEQHVARTFAVSYERLQEEACDDLAKEMLLCAAWCAPGVPIPEQLLLDAAVLGEEDLDEERAMLGVDALQRLLDLGLLERARGQEAVRVHRLVAWFVLAQGRSSTEKVVASQTSEEEQAPSMLAREKIRALLFMVGVRTHEEAPLQLVALQAHLFKMLQDARDRGEQEQVLQWSQLLGLHQYYMGAYNEAKPLLQEVLRISEHFYTREHPYVASSLHNLAVVYKEQGKYEEALPLCKEALEIRKRVYGREHPHVASSLHNLANVYQEQGKYEEVLPLCKEALEIAERAYGREHPHVASSLHNLAVVYKEQGKYEEAVSLLQEVLEIYEKVYGREHPHVASSLHNLAVVYKEQGKYEEAVSLLQEVLEIYEKVYGREHPHVASSLHNLAVVYQEQGKYEEALPLCKEALEIYERVYGREHPHVASSLNNLAVVYKEQGKYEEALPLCKEALEIAERAYGREHPEVANSLHILARVYDVQGKDEEAVSLLQEALEIRKREYGREHPNVAMSLNDLARVHYKQGKYEEAVSLLQEALEIYERVYGREHPAVASALGNLATIYLMQGKYKQADRFFQEALEMATRLLGKQYPETQKLIWNYFVFLSALEGQGELE</sequence>
<dbReference type="RefSeq" id="WP_111325089.1">
    <property type="nucleotide sequence ID" value="NZ_QKUF01000023.1"/>
</dbReference>
<dbReference type="Gene3D" id="1.25.40.10">
    <property type="entry name" value="Tetratricopeptide repeat domain"/>
    <property type="match status" value="3"/>
</dbReference>
<dbReference type="InterPro" id="IPR027417">
    <property type="entry name" value="P-loop_NTPase"/>
</dbReference>
<reference evidence="4 5" key="1">
    <citation type="submission" date="2018-06" db="EMBL/GenBank/DDBJ databases">
        <title>Genomic Encyclopedia of Archaeal and Bacterial Type Strains, Phase II (KMG-II): from individual species to whole genera.</title>
        <authorList>
            <person name="Goeker M."/>
        </authorList>
    </citation>
    <scope>NUCLEOTIDE SEQUENCE [LARGE SCALE GENOMIC DNA]</scope>
    <source>
        <strain evidence="4 5">ATCC BAA-1881</strain>
    </source>
</reference>
<dbReference type="SUPFAM" id="SSF48452">
    <property type="entry name" value="TPR-like"/>
    <property type="match status" value="4"/>
</dbReference>
<protein>
    <submittedName>
        <fullName evidence="4">NB-ARC domain-containing protein</fullName>
    </submittedName>
</protein>
<accession>A0A326U1X2</accession>
<feature type="repeat" description="TPR" evidence="3">
    <location>
        <begin position="657"/>
        <end position="690"/>
    </location>
</feature>
<proteinExistence type="predicted"/>
<dbReference type="SMART" id="SM00028">
    <property type="entry name" value="TPR"/>
    <property type="match status" value="10"/>
</dbReference>
<organism evidence="4 5">
    <name type="scientific">Thermosporothrix hazakensis</name>
    <dbReference type="NCBI Taxonomy" id="644383"/>
    <lineage>
        <taxon>Bacteria</taxon>
        <taxon>Bacillati</taxon>
        <taxon>Chloroflexota</taxon>
        <taxon>Ktedonobacteria</taxon>
        <taxon>Ktedonobacterales</taxon>
        <taxon>Thermosporotrichaceae</taxon>
        <taxon>Thermosporothrix</taxon>
    </lineage>
</organism>
<name>A0A326U1X2_THEHA</name>
<dbReference type="SUPFAM" id="SSF52540">
    <property type="entry name" value="P-loop containing nucleoside triphosphate hydrolases"/>
    <property type="match status" value="1"/>
</dbReference>
<feature type="repeat" description="TPR" evidence="3">
    <location>
        <begin position="825"/>
        <end position="858"/>
    </location>
</feature>
<evidence type="ECO:0000256" key="3">
    <source>
        <dbReference type="PROSITE-ProRule" id="PRU00339"/>
    </source>
</evidence>
<dbReference type="InterPro" id="IPR011990">
    <property type="entry name" value="TPR-like_helical_dom_sf"/>
</dbReference>
<evidence type="ECO:0000313" key="5">
    <source>
        <dbReference type="Proteomes" id="UP000248806"/>
    </source>
</evidence>
<dbReference type="AlphaFoldDB" id="A0A326U1X2"/>
<dbReference type="PROSITE" id="PS50293">
    <property type="entry name" value="TPR_REGION"/>
    <property type="match status" value="7"/>
</dbReference>
<gene>
    <name evidence="4" type="ORF">EI42_04787</name>
</gene>
<feature type="repeat" description="TPR" evidence="3">
    <location>
        <begin position="741"/>
        <end position="774"/>
    </location>
</feature>
<keyword evidence="5" id="KW-1185">Reference proteome</keyword>
<dbReference type="InterPro" id="IPR019734">
    <property type="entry name" value="TPR_rpt"/>
</dbReference>
<feature type="repeat" description="TPR" evidence="3">
    <location>
        <begin position="699"/>
        <end position="732"/>
    </location>
</feature>
<evidence type="ECO:0000256" key="2">
    <source>
        <dbReference type="ARBA" id="ARBA00022803"/>
    </source>
</evidence>
<dbReference type="PRINTS" id="PR00381">
    <property type="entry name" value="KINESINLIGHT"/>
</dbReference>
<dbReference type="Proteomes" id="UP000248806">
    <property type="component" value="Unassembled WGS sequence"/>
</dbReference>
<dbReference type="PANTHER" id="PTHR45641">
    <property type="entry name" value="TETRATRICOPEPTIDE REPEAT PROTEIN (AFU_ORTHOLOGUE AFUA_6G03870)"/>
    <property type="match status" value="1"/>
</dbReference>
<feature type="repeat" description="TPR" evidence="3">
    <location>
        <begin position="615"/>
        <end position="648"/>
    </location>
</feature>
<comment type="caution">
    <text evidence="4">The sequence shown here is derived from an EMBL/GenBank/DDBJ whole genome shotgun (WGS) entry which is preliminary data.</text>
</comment>
<keyword evidence="1" id="KW-0677">Repeat</keyword>
<dbReference type="EMBL" id="QKUF01000023">
    <property type="protein sequence ID" value="PZW24096.1"/>
    <property type="molecule type" value="Genomic_DNA"/>
</dbReference>
<dbReference type="Gene3D" id="3.40.50.300">
    <property type="entry name" value="P-loop containing nucleotide triphosphate hydrolases"/>
    <property type="match status" value="1"/>
</dbReference>
<dbReference type="PROSITE" id="PS50005">
    <property type="entry name" value="TPR"/>
    <property type="match status" value="9"/>
</dbReference>
<keyword evidence="2 3" id="KW-0802">TPR repeat</keyword>
<dbReference type="PANTHER" id="PTHR45641:SF19">
    <property type="entry name" value="NEPHROCYSTIN-3"/>
    <property type="match status" value="1"/>
</dbReference>
<feature type="repeat" description="TPR" evidence="3">
    <location>
        <begin position="531"/>
        <end position="564"/>
    </location>
</feature>
<evidence type="ECO:0000256" key="1">
    <source>
        <dbReference type="ARBA" id="ARBA00022737"/>
    </source>
</evidence>
<dbReference type="Pfam" id="PF13424">
    <property type="entry name" value="TPR_12"/>
    <property type="match status" value="4"/>
</dbReference>
<dbReference type="Pfam" id="PF13374">
    <property type="entry name" value="TPR_10"/>
    <property type="match status" value="1"/>
</dbReference>